<dbReference type="EMBL" id="JBDXMX010000003">
    <property type="protein sequence ID" value="MEO9247716.1"/>
    <property type="molecule type" value="Genomic_DNA"/>
</dbReference>
<feature type="transmembrane region" description="Helical" evidence="1">
    <location>
        <begin position="93"/>
        <end position="116"/>
    </location>
</feature>
<accession>A0ABV0IHS3</accession>
<feature type="transmembrane region" description="Helical" evidence="1">
    <location>
        <begin position="27"/>
        <end position="48"/>
    </location>
</feature>
<sequence length="245" mass="25800">MSSTGTTPATPLTSASLKTFDRTTSRWGQGTMAAALLFSLAAPLYLVLTQDLGITASMIWTAYLAVAAAFFVLWIVEPLTYYPVLGPAGMYQAFMIGNIANKLLPSALVAHAAIGAKPGTKRGEFSALMAICGAAMVHVLSMLIFVGVLGTWLLSIVPTDIADVARLYIFPSIIGAVLVQLVVTLKQPRVTVIAVIVSVLVLFVLVPAVPALAKPATGIVVLVTAALSWFLRSRKTQSTPTTLVN</sequence>
<feature type="transmembrane region" description="Helical" evidence="1">
    <location>
        <begin position="165"/>
        <end position="183"/>
    </location>
</feature>
<keyword evidence="1" id="KW-0472">Membrane</keyword>
<evidence type="ECO:0000313" key="2">
    <source>
        <dbReference type="EMBL" id="MEO9247716.1"/>
    </source>
</evidence>
<keyword evidence="1" id="KW-1133">Transmembrane helix</keyword>
<name>A0ABV0IHS3_9MICC</name>
<feature type="transmembrane region" description="Helical" evidence="1">
    <location>
        <begin position="60"/>
        <end position="81"/>
    </location>
</feature>
<keyword evidence="1" id="KW-0812">Transmembrane</keyword>
<evidence type="ECO:0000313" key="3">
    <source>
        <dbReference type="Proteomes" id="UP001484097"/>
    </source>
</evidence>
<protein>
    <submittedName>
        <fullName evidence="2">Uncharacterized protein</fullName>
    </submittedName>
</protein>
<feature type="transmembrane region" description="Helical" evidence="1">
    <location>
        <begin position="215"/>
        <end position="231"/>
    </location>
</feature>
<gene>
    <name evidence="2" type="ORF">ABDK96_08500</name>
</gene>
<proteinExistence type="predicted"/>
<dbReference type="RefSeq" id="WP_347920377.1">
    <property type="nucleotide sequence ID" value="NZ_JBDXMX010000003.1"/>
</dbReference>
<feature type="transmembrane region" description="Helical" evidence="1">
    <location>
        <begin position="190"/>
        <end position="209"/>
    </location>
</feature>
<reference evidence="2 3" key="1">
    <citation type="submission" date="2024-05" db="EMBL/GenBank/DDBJ databases">
        <authorList>
            <person name="Yi C."/>
        </authorList>
    </citation>
    <scope>NUCLEOTIDE SEQUENCE [LARGE SCALE GENOMIC DNA]</scope>
    <source>
        <strain evidence="2 3">XS13</strain>
    </source>
</reference>
<organism evidence="2 3">
    <name type="scientific">Citricoccus nitrophenolicus</name>
    <dbReference type="NCBI Taxonomy" id="863575"/>
    <lineage>
        <taxon>Bacteria</taxon>
        <taxon>Bacillati</taxon>
        <taxon>Actinomycetota</taxon>
        <taxon>Actinomycetes</taxon>
        <taxon>Micrococcales</taxon>
        <taxon>Micrococcaceae</taxon>
        <taxon>Citricoccus</taxon>
    </lineage>
</organism>
<evidence type="ECO:0000256" key="1">
    <source>
        <dbReference type="SAM" id="Phobius"/>
    </source>
</evidence>
<keyword evidence="3" id="KW-1185">Reference proteome</keyword>
<comment type="caution">
    <text evidence="2">The sequence shown here is derived from an EMBL/GenBank/DDBJ whole genome shotgun (WGS) entry which is preliminary data.</text>
</comment>
<dbReference type="Proteomes" id="UP001484097">
    <property type="component" value="Unassembled WGS sequence"/>
</dbReference>
<feature type="transmembrane region" description="Helical" evidence="1">
    <location>
        <begin position="128"/>
        <end position="153"/>
    </location>
</feature>